<dbReference type="PANTHER" id="PTHR22952">
    <property type="entry name" value="CAMP-RESPONSE ELEMENT BINDING PROTEIN-RELATED"/>
    <property type="match status" value="1"/>
</dbReference>
<name>A0A1Q3BF19_CEPFO</name>
<evidence type="ECO:0000256" key="2">
    <source>
        <dbReference type="ARBA" id="ARBA00023125"/>
    </source>
</evidence>
<dbReference type="InParanoid" id="A0A1Q3BF19"/>
<evidence type="ECO:0000256" key="1">
    <source>
        <dbReference type="ARBA" id="ARBA00004123"/>
    </source>
</evidence>
<dbReference type="Gene3D" id="1.20.5.170">
    <property type="match status" value="1"/>
</dbReference>
<protein>
    <recommendedName>
        <fullName evidence="4">BZIP domain-containing protein</fullName>
    </recommendedName>
</protein>
<dbReference type="OrthoDB" id="644067at2759"/>
<evidence type="ECO:0000256" key="3">
    <source>
        <dbReference type="ARBA" id="ARBA00023242"/>
    </source>
</evidence>
<dbReference type="FunCoup" id="A0A1Q3BF19">
    <property type="interactions" value="131"/>
</dbReference>
<reference evidence="6" key="1">
    <citation type="submission" date="2016-04" db="EMBL/GenBank/DDBJ databases">
        <title>Cephalotus genome sequencing.</title>
        <authorList>
            <person name="Fukushima K."/>
            <person name="Hasebe M."/>
            <person name="Fang X."/>
        </authorList>
    </citation>
    <scope>NUCLEOTIDE SEQUENCE [LARGE SCALE GENOMIC DNA]</scope>
    <source>
        <strain evidence="6">cv. St1</strain>
    </source>
</reference>
<dbReference type="Proteomes" id="UP000187406">
    <property type="component" value="Unassembled WGS sequence"/>
</dbReference>
<gene>
    <name evidence="5" type="ORF">CFOL_v3_10136</name>
</gene>
<dbReference type="EMBL" id="BDDD01000490">
    <property type="protein sequence ID" value="GAV66626.1"/>
    <property type="molecule type" value="Genomic_DNA"/>
</dbReference>
<proteinExistence type="predicted"/>
<dbReference type="PROSITE" id="PS00036">
    <property type="entry name" value="BZIP_BASIC"/>
    <property type="match status" value="1"/>
</dbReference>
<dbReference type="InterPro" id="IPR004827">
    <property type="entry name" value="bZIP"/>
</dbReference>
<feature type="domain" description="BZIP" evidence="4">
    <location>
        <begin position="233"/>
        <end position="248"/>
    </location>
</feature>
<comment type="caution">
    <text evidence="5">The sequence shown here is derived from an EMBL/GenBank/DDBJ whole genome shotgun (WGS) entry which is preliminary data.</text>
</comment>
<evidence type="ECO:0000313" key="5">
    <source>
        <dbReference type="EMBL" id="GAV66626.1"/>
    </source>
</evidence>
<keyword evidence="6" id="KW-1185">Reference proteome</keyword>
<dbReference type="GO" id="GO:0003677">
    <property type="term" value="F:DNA binding"/>
    <property type="evidence" value="ECO:0007669"/>
    <property type="project" value="UniProtKB-KW"/>
</dbReference>
<evidence type="ECO:0000259" key="4">
    <source>
        <dbReference type="PROSITE" id="PS00036"/>
    </source>
</evidence>
<evidence type="ECO:0000313" key="6">
    <source>
        <dbReference type="Proteomes" id="UP000187406"/>
    </source>
</evidence>
<comment type="subcellular location">
    <subcellularLocation>
        <location evidence="1">Nucleus</location>
    </subcellularLocation>
</comment>
<dbReference type="GO" id="GO:0005634">
    <property type="term" value="C:nucleus"/>
    <property type="evidence" value="ECO:0007669"/>
    <property type="project" value="UniProtKB-SubCell"/>
</dbReference>
<keyword evidence="2" id="KW-0238">DNA-binding</keyword>
<keyword evidence="3" id="KW-0539">Nucleus</keyword>
<dbReference type="AlphaFoldDB" id="A0A1Q3BF19"/>
<accession>A0A1Q3BF19</accession>
<dbReference type="GO" id="GO:0003700">
    <property type="term" value="F:DNA-binding transcription factor activity"/>
    <property type="evidence" value="ECO:0007669"/>
    <property type="project" value="InterPro"/>
</dbReference>
<sequence>MSSPDKQNPIFSLTLDEIQCKSGKCFGSMNMDEFLASVWNVDENQVTSQPNQNNDKNIEMKPALTRQGSISIPIPLCKKTVDEVWFEIQKDQSQHQKPNDYEPPHRQQTFEEMTLEDFLVKAGVVQEAPSSSGLKMVTQAPVQNNSTCLQENVGMGHTVMGLGFPSPVNIRKNMVSNGYATYPVFSLSKSFIGESSNNVENEKGCSLNDSSGIKNKKRIIDGPPEVAVERRQRRMIKNRESAARSRARKQVLY</sequence>
<dbReference type="CDD" id="cd14707">
    <property type="entry name" value="bZIP_plant_BZIP46"/>
    <property type="match status" value="1"/>
</dbReference>
<dbReference type="STRING" id="3775.A0A1Q3BF19"/>
<organism evidence="5 6">
    <name type="scientific">Cephalotus follicularis</name>
    <name type="common">Albany pitcher plant</name>
    <dbReference type="NCBI Taxonomy" id="3775"/>
    <lineage>
        <taxon>Eukaryota</taxon>
        <taxon>Viridiplantae</taxon>
        <taxon>Streptophyta</taxon>
        <taxon>Embryophyta</taxon>
        <taxon>Tracheophyta</taxon>
        <taxon>Spermatophyta</taxon>
        <taxon>Magnoliopsida</taxon>
        <taxon>eudicotyledons</taxon>
        <taxon>Gunneridae</taxon>
        <taxon>Pentapetalae</taxon>
        <taxon>rosids</taxon>
        <taxon>fabids</taxon>
        <taxon>Oxalidales</taxon>
        <taxon>Cephalotaceae</taxon>
        <taxon>Cephalotus</taxon>
    </lineage>
</organism>
<dbReference type="GO" id="GO:0045893">
    <property type="term" value="P:positive regulation of DNA-templated transcription"/>
    <property type="evidence" value="ECO:0007669"/>
    <property type="project" value="InterPro"/>
</dbReference>
<dbReference type="InterPro" id="IPR043452">
    <property type="entry name" value="BZIP46-like"/>
</dbReference>
<dbReference type="PANTHER" id="PTHR22952:SF395">
    <property type="entry name" value="ABSCISIC ACID-INSENSITIVE 5-LIKE PROTEIN 1"/>
    <property type="match status" value="1"/>
</dbReference>